<dbReference type="EMBL" id="JAINUF010000011">
    <property type="protein sequence ID" value="KAJ8346536.1"/>
    <property type="molecule type" value="Genomic_DNA"/>
</dbReference>
<evidence type="ECO:0000256" key="1">
    <source>
        <dbReference type="SAM" id="MobiDB-lite"/>
    </source>
</evidence>
<reference evidence="2" key="1">
    <citation type="journal article" date="2023" name="Science">
        <title>Genome structures resolve the early diversification of teleost fishes.</title>
        <authorList>
            <person name="Parey E."/>
            <person name="Louis A."/>
            <person name="Montfort J."/>
            <person name="Bouchez O."/>
            <person name="Roques C."/>
            <person name="Iampietro C."/>
            <person name="Lluch J."/>
            <person name="Castinel A."/>
            <person name="Donnadieu C."/>
            <person name="Desvignes T."/>
            <person name="Floi Bucao C."/>
            <person name="Jouanno E."/>
            <person name="Wen M."/>
            <person name="Mejri S."/>
            <person name="Dirks R."/>
            <person name="Jansen H."/>
            <person name="Henkel C."/>
            <person name="Chen W.J."/>
            <person name="Zahm M."/>
            <person name="Cabau C."/>
            <person name="Klopp C."/>
            <person name="Thompson A.W."/>
            <person name="Robinson-Rechavi M."/>
            <person name="Braasch I."/>
            <person name="Lecointre G."/>
            <person name="Bobe J."/>
            <person name="Postlethwait J.H."/>
            <person name="Berthelot C."/>
            <person name="Roest Crollius H."/>
            <person name="Guiguen Y."/>
        </authorList>
    </citation>
    <scope>NUCLEOTIDE SEQUENCE</scope>
    <source>
        <strain evidence="2">WJC10195</strain>
    </source>
</reference>
<sequence length="187" mass="21355">MASVSPYNSPGVSSELHLTPGLECGRELEGDKYVTLNLVCLWTERLKQHCQPSPLDSPQQAFVRQRHADWIIKIDILHKVAIFLWLKFNQMRMMSPAERDEVYTQVRNLLTMGGDPDDEDAHAQADEGDTAAPPTAKREDLGFAEWENQDIGPGEEEDEVTMYTSQRHDMADDRDLLGWWKRKSELG</sequence>
<accession>A0A9Q1EWS0</accession>
<evidence type="ECO:0000313" key="2">
    <source>
        <dbReference type="EMBL" id="KAJ8346536.1"/>
    </source>
</evidence>
<comment type="caution">
    <text evidence="2">The sequence shown here is derived from an EMBL/GenBank/DDBJ whole genome shotgun (WGS) entry which is preliminary data.</text>
</comment>
<dbReference type="Proteomes" id="UP001152622">
    <property type="component" value="Chromosome 11"/>
</dbReference>
<gene>
    <name evidence="2" type="ORF">SKAU_G00279370</name>
</gene>
<evidence type="ECO:0000313" key="3">
    <source>
        <dbReference type="Proteomes" id="UP001152622"/>
    </source>
</evidence>
<organism evidence="2 3">
    <name type="scientific">Synaphobranchus kaupii</name>
    <name type="common">Kaup's arrowtooth eel</name>
    <dbReference type="NCBI Taxonomy" id="118154"/>
    <lineage>
        <taxon>Eukaryota</taxon>
        <taxon>Metazoa</taxon>
        <taxon>Chordata</taxon>
        <taxon>Craniata</taxon>
        <taxon>Vertebrata</taxon>
        <taxon>Euteleostomi</taxon>
        <taxon>Actinopterygii</taxon>
        <taxon>Neopterygii</taxon>
        <taxon>Teleostei</taxon>
        <taxon>Anguilliformes</taxon>
        <taxon>Synaphobranchidae</taxon>
        <taxon>Synaphobranchus</taxon>
    </lineage>
</organism>
<name>A0A9Q1EWS0_SYNKA</name>
<keyword evidence="3" id="KW-1185">Reference proteome</keyword>
<protein>
    <submittedName>
        <fullName evidence="2">Uncharacterized protein</fullName>
    </submittedName>
</protein>
<proteinExistence type="predicted"/>
<dbReference type="AlphaFoldDB" id="A0A9Q1EWS0"/>
<feature type="region of interest" description="Disordered" evidence="1">
    <location>
        <begin position="112"/>
        <end position="160"/>
    </location>
</feature>
<dbReference type="OrthoDB" id="10047691at2759"/>